<gene>
    <name evidence="1" type="ORF">EYR15_14115</name>
</gene>
<protein>
    <recommendedName>
        <fullName evidence="3">Hpt domain-containing protein</fullName>
    </recommendedName>
</protein>
<name>A0A4Q9GBZ3_9HYPH</name>
<dbReference type="GO" id="GO:0000160">
    <property type="term" value="P:phosphorelay signal transduction system"/>
    <property type="evidence" value="ECO:0007669"/>
    <property type="project" value="InterPro"/>
</dbReference>
<dbReference type="Gene3D" id="1.20.120.160">
    <property type="entry name" value="HPT domain"/>
    <property type="match status" value="1"/>
</dbReference>
<reference evidence="1 2" key="1">
    <citation type="submission" date="2019-02" db="EMBL/GenBank/DDBJ databases">
        <title>Hansschlegelia quercus sp. nov., a novel methylotrophic bacterium from buds of oak (Quercus robur L.).</title>
        <authorList>
            <person name="Agafonova N.V."/>
            <person name="Kaparullina E.N."/>
            <person name="Grouzdev D.S."/>
            <person name="Doronina N.V."/>
        </authorList>
    </citation>
    <scope>NUCLEOTIDE SEQUENCE [LARGE SCALE GENOMIC DNA]</scope>
    <source>
        <strain evidence="1 2">Dub</strain>
    </source>
</reference>
<dbReference type="InterPro" id="IPR036641">
    <property type="entry name" value="HPT_dom_sf"/>
</dbReference>
<sequence length="179" mass="19969">MSGPKEPLTRESLEPVPIQVFDDHMVLRPPNRLKERSAKRARTDDGGDRTVISRAENALKLLSQEFDAWMTKELDRLEEARRTLASAPSDAAADRFYRSAHDLRGQAATFGFPIAGLIADGLCIVLERKSEISDPTPLIDFHVESIRAVVRQNVREPDDSIGLALVDRLAVMRERALPA</sequence>
<dbReference type="EMBL" id="SIUB01000007">
    <property type="protein sequence ID" value="TBN48716.1"/>
    <property type="molecule type" value="Genomic_DNA"/>
</dbReference>
<dbReference type="OrthoDB" id="9786548at2"/>
<evidence type="ECO:0000313" key="2">
    <source>
        <dbReference type="Proteomes" id="UP000291613"/>
    </source>
</evidence>
<comment type="caution">
    <text evidence="1">The sequence shown here is derived from an EMBL/GenBank/DDBJ whole genome shotgun (WGS) entry which is preliminary data.</text>
</comment>
<organism evidence="1 2">
    <name type="scientific">Hansschlegelia quercus</name>
    <dbReference type="NCBI Taxonomy" id="2528245"/>
    <lineage>
        <taxon>Bacteria</taxon>
        <taxon>Pseudomonadati</taxon>
        <taxon>Pseudomonadota</taxon>
        <taxon>Alphaproteobacteria</taxon>
        <taxon>Hyphomicrobiales</taxon>
        <taxon>Methylopilaceae</taxon>
        <taxon>Hansschlegelia</taxon>
    </lineage>
</organism>
<proteinExistence type="predicted"/>
<dbReference type="Proteomes" id="UP000291613">
    <property type="component" value="Unassembled WGS sequence"/>
</dbReference>
<dbReference type="SUPFAM" id="SSF47226">
    <property type="entry name" value="Histidine-containing phosphotransfer domain, HPT domain"/>
    <property type="match status" value="1"/>
</dbReference>
<dbReference type="RefSeq" id="WP_131004200.1">
    <property type="nucleotide sequence ID" value="NZ_JBHSZR010000009.1"/>
</dbReference>
<evidence type="ECO:0008006" key="3">
    <source>
        <dbReference type="Google" id="ProtNLM"/>
    </source>
</evidence>
<dbReference type="AlphaFoldDB" id="A0A4Q9GBZ3"/>
<keyword evidence="2" id="KW-1185">Reference proteome</keyword>
<evidence type="ECO:0000313" key="1">
    <source>
        <dbReference type="EMBL" id="TBN48716.1"/>
    </source>
</evidence>
<accession>A0A4Q9GBZ3</accession>